<dbReference type="Gene3D" id="3.30.720.120">
    <property type="match status" value="1"/>
</dbReference>
<dbReference type="PROSITE" id="PS51819">
    <property type="entry name" value="VOC"/>
    <property type="match status" value="1"/>
</dbReference>
<dbReference type="Pfam" id="PF00903">
    <property type="entry name" value="Glyoxalase"/>
    <property type="match status" value="1"/>
</dbReference>
<gene>
    <name evidence="2" type="ORF">PO878_17115</name>
</gene>
<dbReference type="AlphaFoldDB" id="A0AAE9Y4R5"/>
<proteinExistence type="predicted"/>
<dbReference type="InterPro" id="IPR004360">
    <property type="entry name" value="Glyas_Fos-R_dOase_dom"/>
</dbReference>
<dbReference type="KEGG" id="ima:PO878_17115"/>
<organism evidence="2 3">
    <name type="scientific">Iamia majanohamensis</name>
    <dbReference type="NCBI Taxonomy" id="467976"/>
    <lineage>
        <taxon>Bacteria</taxon>
        <taxon>Bacillati</taxon>
        <taxon>Actinomycetota</taxon>
        <taxon>Acidimicrobiia</taxon>
        <taxon>Acidimicrobiales</taxon>
        <taxon>Iamiaceae</taxon>
        <taxon>Iamia</taxon>
    </lineage>
</organism>
<keyword evidence="3" id="KW-1185">Reference proteome</keyword>
<evidence type="ECO:0000259" key="1">
    <source>
        <dbReference type="PROSITE" id="PS51819"/>
    </source>
</evidence>
<dbReference type="InterPro" id="IPR037523">
    <property type="entry name" value="VOC_core"/>
</dbReference>
<sequence length="139" mass="14631">MSDGAPATVWPVLHYADTEGALTFLVDVLGFRAVLLARDDDARIQHAELRWPDGGTVLFGWAGHTDGVHGDVGRGTAAMYVPTTDVDAVHGRLVTSGRGTVVAGPHRTTFGSGDDAYALTVSDPEGHLWTFGTYRGAPG</sequence>
<dbReference type="Gene3D" id="3.30.720.110">
    <property type="match status" value="1"/>
</dbReference>
<dbReference type="Proteomes" id="UP001216390">
    <property type="component" value="Chromosome"/>
</dbReference>
<dbReference type="RefSeq" id="WP_272735749.1">
    <property type="nucleotide sequence ID" value="NZ_CP116942.1"/>
</dbReference>
<protein>
    <submittedName>
        <fullName evidence="2">VOC family protein</fullName>
    </submittedName>
</protein>
<name>A0AAE9Y4R5_9ACTN</name>
<feature type="domain" description="VOC" evidence="1">
    <location>
        <begin position="7"/>
        <end position="134"/>
    </location>
</feature>
<evidence type="ECO:0000313" key="2">
    <source>
        <dbReference type="EMBL" id="WCO66225.1"/>
    </source>
</evidence>
<reference evidence="2" key="1">
    <citation type="submission" date="2023-01" db="EMBL/GenBank/DDBJ databases">
        <title>The diversity of Class Acidimicrobiia in South China Sea sediment environments and the proposal of Iamia marina sp. nov., a novel species of the genus Iamia.</title>
        <authorList>
            <person name="He Y."/>
            <person name="Tian X."/>
        </authorList>
    </citation>
    <scope>NUCLEOTIDE SEQUENCE</scope>
    <source>
        <strain evidence="2">DSM 19957</strain>
    </source>
</reference>
<dbReference type="SUPFAM" id="SSF54593">
    <property type="entry name" value="Glyoxalase/Bleomycin resistance protein/Dihydroxybiphenyl dioxygenase"/>
    <property type="match status" value="1"/>
</dbReference>
<evidence type="ECO:0000313" key="3">
    <source>
        <dbReference type="Proteomes" id="UP001216390"/>
    </source>
</evidence>
<accession>A0AAE9Y4R5</accession>
<dbReference type="InterPro" id="IPR029068">
    <property type="entry name" value="Glyas_Bleomycin-R_OHBP_Dase"/>
</dbReference>
<dbReference type="EMBL" id="CP116942">
    <property type="protein sequence ID" value="WCO66225.1"/>
    <property type="molecule type" value="Genomic_DNA"/>
</dbReference>